<evidence type="ECO:0000256" key="2">
    <source>
        <dbReference type="ARBA" id="ARBA00010876"/>
    </source>
</evidence>
<dbReference type="AlphaFoldDB" id="A0A1E4SCD9"/>
<comment type="catalytic activity">
    <reaction evidence="5">
        <text>uridine(2819) in 21S rRNA = pseudouridine(2819) in 21S rRNA</text>
        <dbReference type="Rhea" id="RHEA:42556"/>
        <dbReference type="Rhea" id="RHEA-COMP:10113"/>
        <dbReference type="Rhea" id="RHEA-COMP:10114"/>
        <dbReference type="ChEBI" id="CHEBI:65314"/>
        <dbReference type="ChEBI" id="CHEBI:65315"/>
        <dbReference type="EC" id="5.4.99.43"/>
    </reaction>
</comment>
<evidence type="ECO:0000256" key="8">
    <source>
        <dbReference type="ARBA" id="ARBA00040626"/>
    </source>
</evidence>
<evidence type="ECO:0000256" key="11">
    <source>
        <dbReference type="ARBA" id="ARBA00042700"/>
    </source>
</evidence>
<evidence type="ECO:0000256" key="3">
    <source>
        <dbReference type="ARBA" id="ARBA00023128"/>
    </source>
</evidence>
<evidence type="ECO:0000313" key="14">
    <source>
        <dbReference type="Proteomes" id="UP000094285"/>
    </source>
</evidence>
<reference evidence="14" key="1">
    <citation type="submission" date="2016-05" db="EMBL/GenBank/DDBJ databases">
        <title>Comparative genomics of biotechnologically important yeasts.</title>
        <authorList>
            <consortium name="DOE Joint Genome Institute"/>
            <person name="Riley R."/>
            <person name="Haridas S."/>
            <person name="Wolfe K.H."/>
            <person name="Lopes M.R."/>
            <person name="Hittinger C.T."/>
            <person name="Goker M."/>
            <person name="Salamov A."/>
            <person name="Wisecaver J."/>
            <person name="Long T.M."/>
            <person name="Aerts A.L."/>
            <person name="Barry K."/>
            <person name="Choi C."/>
            <person name="Clum A."/>
            <person name="Coughlan A.Y."/>
            <person name="Deshpande S."/>
            <person name="Douglass A.P."/>
            <person name="Hanson S.J."/>
            <person name="Klenk H.-P."/>
            <person name="Labutti K."/>
            <person name="Lapidus A."/>
            <person name="Lindquist E."/>
            <person name="Lipzen A."/>
            <person name="Meier-Kolthoff J.P."/>
            <person name="Ohm R.A."/>
            <person name="Otillar R.P."/>
            <person name="Pangilinan J."/>
            <person name="Peng Y."/>
            <person name="Rokas A."/>
            <person name="Rosa C.A."/>
            <person name="Scheuner C."/>
            <person name="Sibirny A.A."/>
            <person name="Slot J.C."/>
            <person name="Stielow J.B."/>
            <person name="Sun H."/>
            <person name="Kurtzman C.P."/>
            <person name="Blackwell M."/>
            <person name="Grigoriev I.V."/>
            <person name="Jeffries T.W."/>
        </authorList>
    </citation>
    <scope>NUCLEOTIDE SEQUENCE [LARGE SCALE GENOMIC DNA]</scope>
    <source>
        <strain evidence="14">NRRL Y-17324</strain>
    </source>
</reference>
<evidence type="ECO:0000256" key="6">
    <source>
        <dbReference type="ARBA" id="ARBA00037513"/>
    </source>
</evidence>
<dbReference type="SUPFAM" id="SSF55120">
    <property type="entry name" value="Pseudouridine synthase"/>
    <property type="match status" value="1"/>
</dbReference>
<organism evidence="13 14">
    <name type="scientific">Suhomyces tanzawaensis NRRL Y-17324</name>
    <dbReference type="NCBI Taxonomy" id="984487"/>
    <lineage>
        <taxon>Eukaryota</taxon>
        <taxon>Fungi</taxon>
        <taxon>Dikarya</taxon>
        <taxon>Ascomycota</taxon>
        <taxon>Saccharomycotina</taxon>
        <taxon>Pichiomycetes</taxon>
        <taxon>Debaryomycetaceae</taxon>
        <taxon>Suhomyces</taxon>
    </lineage>
</organism>
<keyword evidence="4" id="KW-0413">Isomerase</keyword>
<evidence type="ECO:0000259" key="12">
    <source>
        <dbReference type="Pfam" id="PF00849"/>
    </source>
</evidence>
<dbReference type="EMBL" id="KV453915">
    <property type="protein sequence ID" value="ODV77187.1"/>
    <property type="molecule type" value="Genomic_DNA"/>
</dbReference>
<accession>A0A1E4SCD9</accession>
<evidence type="ECO:0000256" key="7">
    <source>
        <dbReference type="ARBA" id="ARBA00038947"/>
    </source>
</evidence>
<dbReference type="GeneID" id="30985170"/>
<dbReference type="OrthoDB" id="428658at2759"/>
<dbReference type="Gene3D" id="3.30.2350.10">
    <property type="entry name" value="Pseudouridine synthase"/>
    <property type="match status" value="1"/>
</dbReference>
<dbReference type="InterPro" id="IPR006145">
    <property type="entry name" value="PsdUridine_synth_RsuA/RluA"/>
</dbReference>
<comment type="function">
    <text evidence="6">Pseudouridylate synthase responsible for the pseudouridine-2819 formation in mitochondrial 21S rRNA. May modulate the efficiency or the fidelity of the mitochondrial translation machinery.</text>
</comment>
<protein>
    <recommendedName>
        <fullName evidence="8">21S rRNA pseudouridine(2819) synthase</fullName>
        <ecNumber evidence="7">5.4.99.43</ecNumber>
    </recommendedName>
    <alternativeName>
        <fullName evidence="10">Pseudouridine synthase 5</fullName>
    </alternativeName>
    <alternativeName>
        <fullName evidence="9">Pseudouridylate synthase PUS5</fullName>
    </alternativeName>
    <alternativeName>
        <fullName evidence="11">Uracil hydrolyase PUS5</fullName>
    </alternativeName>
</protein>
<evidence type="ECO:0000313" key="13">
    <source>
        <dbReference type="EMBL" id="ODV77187.1"/>
    </source>
</evidence>
<comment type="similarity">
    <text evidence="2">Belongs to the pseudouridine synthase RluA family.</text>
</comment>
<evidence type="ECO:0000256" key="9">
    <source>
        <dbReference type="ARBA" id="ARBA00041561"/>
    </source>
</evidence>
<dbReference type="GO" id="GO:0003723">
    <property type="term" value="F:RNA binding"/>
    <property type="evidence" value="ECO:0007669"/>
    <property type="project" value="InterPro"/>
</dbReference>
<evidence type="ECO:0000256" key="10">
    <source>
        <dbReference type="ARBA" id="ARBA00041978"/>
    </source>
</evidence>
<name>A0A1E4SCD9_9ASCO</name>
<evidence type="ECO:0000256" key="5">
    <source>
        <dbReference type="ARBA" id="ARBA00036927"/>
    </source>
</evidence>
<dbReference type="GO" id="GO:0005739">
    <property type="term" value="C:mitochondrion"/>
    <property type="evidence" value="ECO:0007669"/>
    <property type="project" value="UniProtKB-SubCell"/>
</dbReference>
<dbReference type="EC" id="5.4.99.43" evidence="7"/>
<proteinExistence type="inferred from homology"/>
<dbReference type="Proteomes" id="UP000094285">
    <property type="component" value="Unassembled WGS sequence"/>
</dbReference>
<dbReference type="PROSITE" id="PS01129">
    <property type="entry name" value="PSI_RLU"/>
    <property type="match status" value="1"/>
</dbReference>
<dbReference type="PANTHER" id="PTHR21600:SF81">
    <property type="entry name" value="21S RRNA PSEUDOURIDINE(2819) SYNTHASE"/>
    <property type="match status" value="1"/>
</dbReference>
<dbReference type="InterPro" id="IPR006224">
    <property type="entry name" value="PsdUridine_synth_RluA-like_CS"/>
</dbReference>
<dbReference type="InterPro" id="IPR050188">
    <property type="entry name" value="RluA_PseudoU_synthase"/>
</dbReference>
<dbReference type="GO" id="GO:0160143">
    <property type="term" value="F:21S rRNA pseudouridine(2819) synthase activity"/>
    <property type="evidence" value="ECO:0007669"/>
    <property type="project" value="UniProtKB-EC"/>
</dbReference>
<keyword evidence="3" id="KW-0496">Mitochondrion</keyword>
<feature type="domain" description="Pseudouridine synthase RsuA/RluA-like" evidence="12">
    <location>
        <begin position="11"/>
        <end position="191"/>
    </location>
</feature>
<evidence type="ECO:0000256" key="4">
    <source>
        <dbReference type="ARBA" id="ARBA00023235"/>
    </source>
</evidence>
<dbReference type="GO" id="GO:0000455">
    <property type="term" value="P:enzyme-directed rRNA pseudouridine synthesis"/>
    <property type="evidence" value="ECO:0007669"/>
    <property type="project" value="TreeGrafter"/>
</dbReference>
<dbReference type="RefSeq" id="XP_020062309.1">
    <property type="nucleotide sequence ID" value="XM_020211034.1"/>
</dbReference>
<dbReference type="Pfam" id="PF00849">
    <property type="entry name" value="PseudoU_synth_2"/>
    <property type="match status" value="1"/>
</dbReference>
<evidence type="ECO:0000256" key="1">
    <source>
        <dbReference type="ARBA" id="ARBA00004173"/>
    </source>
</evidence>
<dbReference type="STRING" id="984487.A0A1E4SCD9"/>
<comment type="subcellular location">
    <subcellularLocation>
        <location evidence="1">Mitochondrion</location>
    </subcellularLocation>
</comment>
<sequence>MSINIVKYTFKYVLVNKPSGIACEGYGAHSLLPQVTKFFKLLRPEAPLDPKRFKLVQRLDRYVTGGMIVSRDEKFTKKMNKALAKKEANLLLTRRYVGLLGLVFDDNSLSSGTITYDVASLERDLKRSNADGQLLVNHASSTRFKILHHLKRVPTGPQVQKYPELYESKVLYPIIYELDTGRKNQLRDHTQNAFGTTLLNDDAFTQFKLFLATKVLANSTAYKSNQIGLHSAYVKLVQGGNVKEEALIPVHVAEDRELWTGFTEENGDFVAEIQRELVEFTNENGKSS</sequence>
<keyword evidence="14" id="KW-1185">Reference proteome</keyword>
<dbReference type="InterPro" id="IPR020103">
    <property type="entry name" value="PsdUridine_synth_cat_dom_sf"/>
</dbReference>
<dbReference type="PANTHER" id="PTHR21600">
    <property type="entry name" value="MITOCHONDRIAL RNA PSEUDOURIDINE SYNTHASE"/>
    <property type="match status" value="1"/>
</dbReference>
<gene>
    <name evidence="13" type="ORF">CANTADRAFT_70003</name>
</gene>